<dbReference type="GO" id="GO:0016906">
    <property type="term" value="F:sterol 3-beta-glucosyltransferase activity"/>
    <property type="evidence" value="ECO:0007669"/>
    <property type="project" value="UniProtKB-ARBA"/>
</dbReference>
<evidence type="ECO:0000259" key="5">
    <source>
        <dbReference type="Pfam" id="PF03033"/>
    </source>
</evidence>
<name>A0AAD6DJX1_9EURO</name>
<evidence type="ECO:0000256" key="4">
    <source>
        <dbReference type="SAM" id="MobiDB-lite"/>
    </source>
</evidence>
<dbReference type="PANTHER" id="PTHR48050">
    <property type="entry name" value="STEROL 3-BETA-GLUCOSYLTRANSFERASE"/>
    <property type="match status" value="1"/>
</dbReference>
<dbReference type="InterPro" id="IPR050426">
    <property type="entry name" value="Glycosyltransferase_28"/>
</dbReference>
<dbReference type="EMBL" id="JAQJAC010000004">
    <property type="protein sequence ID" value="KAJ5586440.1"/>
    <property type="molecule type" value="Genomic_DNA"/>
</dbReference>
<dbReference type="Proteomes" id="UP001216150">
    <property type="component" value="Unassembled WGS sequence"/>
</dbReference>
<dbReference type="FunFam" id="3.40.50.2000:FF:000100">
    <property type="entry name" value="Glycosyltransferase family 1 protein"/>
    <property type="match status" value="1"/>
</dbReference>
<dbReference type="InterPro" id="IPR004276">
    <property type="entry name" value="GlycoTrans_28_N"/>
</dbReference>
<keyword evidence="2" id="KW-0808">Transferase</keyword>
<dbReference type="InterPro" id="IPR010610">
    <property type="entry name" value="EryCIII-like_C"/>
</dbReference>
<comment type="caution">
    <text evidence="7">The sequence shown here is derived from an EMBL/GenBank/DDBJ whole genome shotgun (WGS) entry which is preliminary data.</text>
</comment>
<dbReference type="FunFam" id="3.40.50.2000:FF:000009">
    <property type="entry name" value="Sterol 3-beta-glucosyltransferase UGT80A2"/>
    <property type="match status" value="1"/>
</dbReference>
<keyword evidence="8" id="KW-1185">Reference proteome</keyword>
<comment type="subcellular location">
    <subcellularLocation>
        <location evidence="1">Endomembrane system</location>
        <topology evidence="1">Peripheral membrane protein</topology>
    </subcellularLocation>
</comment>
<sequence>MSESRVVGMEPVELPAGVPGYAERPPTYSLVMENELTREAGSLQANGRIDVNLESKVARTLAKIIELQQEDIRNPPLTTSAKFQRRYRLIVGSRGDVQPFVALGSGLKKDGHRVRIATHDVFADFVHEAGLEFYPIGGDPAELMAFMVKNPGLIPQMKTLRDGEIRRKQTMMATMLEGCWRSCLDDDPYTKIPFIADAIIANPPSFAHIHCAQAMSIPVHLMFTMPWSSTKAFPHPLANLYPSNMKTPTANWVSYGVVEWLTWQGLGDVINKWRVSIGLDPISSTEGPGLAEALKVPFTYCWSPALVPQPQDWPSHIDVCGFFFREPPPYTPSTELVEFLKSGPPPVYIGFGSIVVDDSKKLIDTVLNATSLAGVRAIVSSGWSKLAGISNLSVFYIQDCPHEWLFQHVAAVVHHGGAGTTACGLKNGVPTAIVPFFGDQPFWGHMIARSGAGPSPLAHATLTPQALAAAIQFCLTPEAKIAALQIAEKMQTETGVLSAVESFYNNLPRKKMKCKVLPAQVAGLIYKKGKRKFQVSKVAAQTLIESRKIEERHLRSAEINPIYIQNRRWDPLTAVLSASIETGSKMLSSTGEMIYNPYKEYRRGRAADRSEEQGLRVHSAPARRRPSSHSSEPLPRENLNSSTPDMLDTRSIRSQKRSPLAVAGNMVGATLGGFGKFTATYFKGVVVDIPYAAAEGFRQAPRLYGELPKEYEAIKDWRTGAIYGGRNFVDGITDGFTDLFTQPVKGAREEGVAGAAKGFFKGTLGLATKVPSAGLGLVAYPFHGITKSIDAALSTKNRKAILSARLKDAEYQTGSMNLTDEDKCMIIERFERVLRAENIVSA</sequence>
<evidence type="ECO:0000256" key="1">
    <source>
        <dbReference type="ARBA" id="ARBA00004184"/>
    </source>
</evidence>
<dbReference type="AlphaFoldDB" id="A0AAD6DJX1"/>
<dbReference type="Pfam" id="PF03033">
    <property type="entry name" value="Glyco_transf_28"/>
    <property type="match status" value="1"/>
</dbReference>
<dbReference type="GO" id="GO:0006629">
    <property type="term" value="P:lipid metabolic process"/>
    <property type="evidence" value="ECO:0007669"/>
    <property type="project" value="UniProtKB-KW"/>
</dbReference>
<protein>
    <recommendedName>
        <fullName evidence="9">Glycosyltransferase family 28 N-terminal domain-containing protein</fullName>
    </recommendedName>
</protein>
<keyword evidence="3" id="KW-0443">Lipid metabolism</keyword>
<dbReference type="Pfam" id="PF06722">
    <property type="entry name" value="EryCIII-like_C"/>
    <property type="match status" value="1"/>
</dbReference>
<feature type="domain" description="Erythromycin biosynthesis protein CIII-like C-terminal" evidence="6">
    <location>
        <begin position="400"/>
        <end position="492"/>
    </location>
</feature>
<accession>A0AAD6DJX1</accession>
<feature type="region of interest" description="Disordered" evidence="4">
    <location>
        <begin position="605"/>
        <end position="656"/>
    </location>
</feature>
<evidence type="ECO:0000259" key="6">
    <source>
        <dbReference type="Pfam" id="PF06722"/>
    </source>
</evidence>
<dbReference type="Gene3D" id="3.40.50.2000">
    <property type="entry name" value="Glycogen Phosphorylase B"/>
    <property type="match status" value="2"/>
</dbReference>
<dbReference type="GO" id="GO:0005975">
    <property type="term" value="P:carbohydrate metabolic process"/>
    <property type="evidence" value="ECO:0007669"/>
    <property type="project" value="InterPro"/>
</dbReference>
<dbReference type="PANTHER" id="PTHR48050:SF27">
    <property type="entry name" value="GLUCOSYLTRANSFERASE, PUTATIVE (AFU_ORTHOLOGUE AFUA_7G04880)-RELATED"/>
    <property type="match status" value="1"/>
</dbReference>
<gene>
    <name evidence="7" type="ORF">N7450_006227</name>
</gene>
<evidence type="ECO:0000256" key="2">
    <source>
        <dbReference type="ARBA" id="ARBA00022679"/>
    </source>
</evidence>
<proteinExistence type="predicted"/>
<feature type="domain" description="Glycosyltransferase family 28 N-terminal" evidence="5">
    <location>
        <begin position="90"/>
        <end position="234"/>
    </location>
</feature>
<dbReference type="GO" id="GO:0012505">
    <property type="term" value="C:endomembrane system"/>
    <property type="evidence" value="ECO:0007669"/>
    <property type="project" value="UniProtKB-SubCell"/>
</dbReference>
<dbReference type="CDD" id="cd03784">
    <property type="entry name" value="GT1_Gtf-like"/>
    <property type="match status" value="1"/>
</dbReference>
<evidence type="ECO:0000313" key="8">
    <source>
        <dbReference type="Proteomes" id="UP001216150"/>
    </source>
</evidence>
<feature type="compositionally biased region" description="Low complexity" evidence="4">
    <location>
        <begin position="628"/>
        <end position="637"/>
    </location>
</feature>
<evidence type="ECO:0000256" key="3">
    <source>
        <dbReference type="ARBA" id="ARBA00023098"/>
    </source>
</evidence>
<dbReference type="SUPFAM" id="SSF53756">
    <property type="entry name" value="UDP-Glycosyltransferase/glycogen phosphorylase"/>
    <property type="match status" value="1"/>
</dbReference>
<dbReference type="InterPro" id="IPR002213">
    <property type="entry name" value="UDP_glucos_trans"/>
</dbReference>
<feature type="compositionally biased region" description="Basic and acidic residues" evidence="4">
    <location>
        <begin position="605"/>
        <end position="615"/>
    </location>
</feature>
<organism evidence="7 8">
    <name type="scientific">Penicillium hetheringtonii</name>
    <dbReference type="NCBI Taxonomy" id="911720"/>
    <lineage>
        <taxon>Eukaryota</taxon>
        <taxon>Fungi</taxon>
        <taxon>Dikarya</taxon>
        <taxon>Ascomycota</taxon>
        <taxon>Pezizomycotina</taxon>
        <taxon>Eurotiomycetes</taxon>
        <taxon>Eurotiomycetidae</taxon>
        <taxon>Eurotiales</taxon>
        <taxon>Aspergillaceae</taxon>
        <taxon>Penicillium</taxon>
    </lineage>
</organism>
<reference evidence="7 8" key="1">
    <citation type="journal article" date="2023" name="IMA Fungus">
        <title>Comparative genomic study of the Penicillium genus elucidates a diverse pangenome and 15 lateral gene transfer events.</title>
        <authorList>
            <person name="Petersen C."/>
            <person name="Sorensen T."/>
            <person name="Nielsen M.R."/>
            <person name="Sondergaard T.E."/>
            <person name="Sorensen J.L."/>
            <person name="Fitzpatrick D.A."/>
            <person name="Frisvad J.C."/>
            <person name="Nielsen K.L."/>
        </authorList>
    </citation>
    <scope>NUCLEOTIDE SEQUENCE [LARGE SCALE GENOMIC DNA]</scope>
    <source>
        <strain evidence="7 8">IBT 29057</strain>
    </source>
</reference>
<evidence type="ECO:0008006" key="9">
    <source>
        <dbReference type="Google" id="ProtNLM"/>
    </source>
</evidence>
<evidence type="ECO:0000313" key="7">
    <source>
        <dbReference type="EMBL" id="KAJ5586440.1"/>
    </source>
</evidence>